<comment type="caution">
    <text evidence="1">The sequence shown here is derived from an EMBL/GenBank/DDBJ whole genome shotgun (WGS) entry which is preliminary data.</text>
</comment>
<feature type="non-terminal residue" evidence="1">
    <location>
        <position position="1"/>
    </location>
</feature>
<evidence type="ECO:0000313" key="1">
    <source>
        <dbReference type="EMBL" id="MED6222407.1"/>
    </source>
</evidence>
<sequence>PQPLRRGILPPIPLAGGSLQCSAGAGNAGGVGIAAGSMNGISMKDMACVLRGSATKRHKGLCWSGNRLIQARKFVQEALGRRGNGRCGHSLPCLRGRRDLSLRAHPGIMYMIGARTTLTLLCRWPVTAFSAASTASPPLRRPPPSPIRRMR</sequence>
<dbReference type="EMBL" id="JASCZI010272481">
    <property type="protein sequence ID" value="MED6222407.1"/>
    <property type="molecule type" value="Genomic_DNA"/>
</dbReference>
<keyword evidence="2" id="KW-1185">Reference proteome</keyword>
<accession>A0ABU6ZKC5</accession>
<dbReference type="Proteomes" id="UP001341840">
    <property type="component" value="Unassembled WGS sequence"/>
</dbReference>
<proteinExistence type="predicted"/>
<gene>
    <name evidence="1" type="ORF">PIB30_064139</name>
</gene>
<protein>
    <submittedName>
        <fullName evidence="1">Uncharacterized protein</fullName>
    </submittedName>
</protein>
<organism evidence="1 2">
    <name type="scientific">Stylosanthes scabra</name>
    <dbReference type="NCBI Taxonomy" id="79078"/>
    <lineage>
        <taxon>Eukaryota</taxon>
        <taxon>Viridiplantae</taxon>
        <taxon>Streptophyta</taxon>
        <taxon>Embryophyta</taxon>
        <taxon>Tracheophyta</taxon>
        <taxon>Spermatophyta</taxon>
        <taxon>Magnoliopsida</taxon>
        <taxon>eudicotyledons</taxon>
        <taxon>Gunneridae</taxon>
        <taxon>Pentapetalae</taxon>
        <taxon>rosids</taxon>
        <taxon>fabids</taxon>
        <taxon>Fabales</taxon>
        <taxon>Fabaceae</taxon>
        <taxon>Papilionoideae</taxon>
        <taxon>50 kb inversion clade</taxon>
        <taxon>dalbergioids sensu lato</taxon>
        <taxon>Dalbergieae</taxon>
        <taxon>Pterocarpus clade</taxon>
        <taxon>Stylosanthes</taxon>
    </lineage>
</organism>
<evidence type="ECO:0000313" key="2">
    <source>
        <dbReference type="Proteomes" id="UP001341840"/>
    </source>
</evidence>
<reference evidence="1 2" key="1">
    <citation type="journal article" date="2023" name="Plants (Basel)">
        <title>Bridging the Gap: Combining Genomics and Transcriptomics Approaches to Understand Stylosanthes scabra, an Orphan Legume from the Brazilian Caatinga.</title>
        <authorList>
            <person name="Ferreira-Neto J.R.C."/>
            <person name="da Silva M.D."/>
            <person name="Binneck E."/>
            <person name="de Melo N.F."/>
            <person name="da Silva R.H."/>
            <person name="de Melo A.L.T.M."/>
            <person name="Pandolfi V."/>
            <person name="Bustamante F.O."/>
            <person name="Brasileiro-Vidal A.C."/>
            <person name="Benko-Iseppon A.M."/>
        </authorList>
    </citation>
    <scope>NUCLEOTIDE SEQUENCE [LARGE SCALE GENOMIC DNA]</scope>
    <source>
        <tissue evidence="1">Leaves</tissue>
    </source>
</reference>
<name>A0ABU6ZKC5_9FABA</name>